<dbReference type="InterPro" id="IPR024752">
    <property type="entry name" value="Myb/SANT-like_dom"/>
</dbReference>
<proteinExistence type="predicted"/>
<evidence type="ECO:0000313" key="4">
    <source>
        <dbReference type="EMBL" id="KQK03575.1"/>
    </source>
</evidence>
<feature type="domain" description="MLLE-like" evidence="3">
    <location>
        <begin position="249"/>
        <end position="306"/>
    </location>
</feature>
<reference evidence="4" key="2">
    <citation type="submission" date="2017-06" db="EMBL/GenBank/DDBJ databases">
        <title>WGS assembly of Brachypodium distachyon.</title>
        <authorList>
            <consortium name="The International Brachypodium Initiative"/>
            <person name="Lucas S."/>
            <person name="Harmon-Smith M."/>
            <person name="Lail K."/>
            <person name="Tice H."/>
            <person name="Grimwood J."/>
            <person name="Bruce D."/>
            <person name="Barry K."/>
            <person name="Shu S."/>
            <person name="Lindquist E."/>
            <person name="Wang M."/>
            <person name="Pitluck S."/>
            <person name="Vogel J.P."/>
            <person name="Garvin D.F."/>
            <person name="Mockler T.C."/>
            <person name="Schmutz J."/>
            <person name="Rokhsar D."/>
            <person name="Bevan M.W."/>
        </authorList>
    </citation>
    <scope>NUCLEOTIDE SEQUENCE</scope>
    <source>
        <strain evidence="4">Bd21</strain>
    </source>
</reference>
<organism evidence="4">
    <name type="scientific">Brachypodium distachyon</name>
    <name type="common">Purple false brome</name>
    <name type="synonym">Trachynia distachya</name>
    <dbReference type="NCBI Taxonomy" id="15368"/>
    <lineage>
        <taxon>Eukaryota</taxon>
        <taxon>Viridiplantae</taxon>
        <taxon>Streptophyta</taxon>
        <taxon>Embryophyta</taxon>
        <taxon>Tracheophyta</taxon>
        <taxon>Spermatophyta</taxon>
        <taxon>Magnoliopsida</taxon>
        <taxon>Liliopsida</taxon>
        <taxon>Poales</taxon>
        <taxon>Poaceae</taxon>
        <taxon>BOP clade</taxon>
        <taxon>Pooideae</taxon>
        <taxon>Stipodae</taxon>
        <taxon>Brachypodieae</taxon>
        <taxon>Brachypodium</taxon>
    </lineage>
</organism>
<gene>
    <name evidence="5" type="primary">LOC100828276</name>
    <name evidence="4" type="ORF">BRADI_2g08666v3</name>
</gene>
<accession>A0A0Q3FW07</accession>
<dbReference type="EMBL" id="CM000881">
    <property type="protein sequence ID" value="KQK03575.1"/>
    <property type="molecule type" value="Genomic_DNA"/>
</dbReference>
<dbReference type="Pfam" id="PF12776">
    <property type="entry name" value="Myb_DNA-bind_3"/>
    <property type="match status" value="1"/>
</dbReference>
<dbReference type="STRING" id="15368.A0A0Q3FW07"/>
<dbReference type="PANTHER" id="PTHR46250:SF15">
    <property type="entry name" value="OS01G0523800 PROTEIN"/>
    <property type="match status" value="1"/>
</dbReference>
<reference evidence="5" key="3">
    <citation type="submission" date="2018-08" db="UniProtKB">
        <authorList>
            <consortium name="EnsemblPlants"/>
        </authorList>
    </citation>
    <scope>IDENTIFICATION</scope>
    <source>
        <strain evidence="5">cv. Bd21</strain>
    </source>
</reference>
<evidence type="ECO:0000259" key="2">
    <source>
        <dbReference type="Pfam" id="PF12776"/>
    </source>
</evidence>
<sequence>MDSTETNARGRGKNKRKWTIVEDDELIKAMYELSMDPKWKCDGGFKNGYSSVLEAQLAKSLPGHNLTAVPHIESRVRHFRTKFGAIEVMLARSGFTWDDQRKMVQCKKQQYDDHCKTFTEAKGLYGVSFSYYDTLSAIYSKDIATGENVEGFDEAIANLEQKIPIEIDEDDEGSRATGKRPMASQSGATSGYKKARRERAQTRVNQDPMMALFGEVHGELKSVSVHVGTMAQAAIRELEMQEKASSEDPKEKLNKMALEELKRLGFTGSEIVRSSRIFVTEPDEIHMMMAMPENLRREFVLAMLKGK</sequence>
<dbReference type="AlphaFoldDB" id="A0A0Q3FW07"/>
<evidence type="ECO:0000313" key="5">
    <source>
        <dbReference type="EnsemblPlants" id="KQK03575"/>
    </source>
</evidence>
<dbReference type="Gramene" id="KQK03575">
    <property type="protein sequence ID" value="KQK03575"/>
    <property type="gene ID" value="BRADI_2g08666v3"/>
</dbReference>
<dbReference type="InterPro" id="IPR056623">
    <property type="entry name" value="MLLE_2"/>
</dbReference>
<reference evidence="4 5" key="1">
    <citation type="journal article" date="2010" name="Nature">
        <title>Genome sequencing and analysis of the model grass Brachypodium distachyon.</title>
        <authorList>
            <consortium name="International Brachypodium Initiative"/>
        </authorList>
    </citation>
    <scope>NUCLEOTIDE SEQUENCE [LARGE SCALE GENOMIC DNA]</scope>
    <source>
        <strain evidence="4">Bd21</strain>
        <strain evidence="5">cv. Bd21</strain>
    </source>
</reference>
<dbReference type="OrthoDB" id="681295at2759"/>
<dbReference type="Proteomes" id="UP000008810">
    <property type="component" value="Chromosome 2"/>
</dbReference>
<protein>
    <submittedName>
        <fullName evidence="4 5">Uncharacterized protein</fullName>
    </submittedName>
</protein>
<feature type="region of interest" description="Disordered" evidence="1">
    <location>
        <begin position="168"/>
        <end position="200"/>
    </location>
</feature>
<evidence type="ECO:0000313" key="6">
    <source>
        <dbReference type="Proteomes" id="UP000008810"/>
    </source>
</evidence>
<dbReference type="EnsemblPlants" id="PNT70249">
    <property type="protein sequence ID" value="PNT70249"/>
    <property type="gene ID" value="BRADI_2g08666v3"/>
</dbReference>
<name>A0A0Q3FW07_BRADI</name>
<evidence type="ECO:0000259" key="3">
    <source>
        <dbReference type="Pfam" id="PF23950"/>
    </source>
</evidence>
<dbReference type="EMBL" id="CM000881">
    <property type="protein sequence ID" value="PNT70249.1"/>
    <property type="molecule type" value="Genomic_DNA"/>
</dbReference>
<keyword evidence="6" id="KW-1185">Reference proteome</keyword>
<dbReference type="PANTHER" id="PTHR46250">
    <property type="entry name" value="MYB/SANT-LIKE DNA-BINDING DOMAIN PROTEIN-RELATED"/>
    <property type="match status" value="1"/>
</dbReference>
<dbReference type="Gramene" id="PNT70249">
    <property type="protein sequence ID" value="PNT70249"/>
    <property type="gene ID" value="BRADI_2g08666v3"/>
</dbReference>
<dbReference type="GeneID" id="100828276"/>
<dbReference type="RefSeq" id="XP_024314485.1">
    <property type="nucleotide sequence ID" value="XM_024458717.1"/>
</dbReference>
<feature type="domain" description="Myb/SANT-like" evidence="2">
    <location>
        <begin position="17"/>
        <end position="112"/>
    </location>
</feature>
<dbReference type="EnsemblPlants" id="KQK03575">
    <property type="protein sequence ID" value="KQK03575"/>
    <property type="gene ID" value="BRADI_2g08666v3"/>
</dbReference>
<dbReference type="Pfam" id="PF23950">
    <property type="entry name" value="MLLE_2"/>
    <property type="match status" value="1"/>
</dbReference>
<evidence type="ECO:0000256" key="1">
    <source>
        <dbReference type="SAM" id="MobiDB-lite"/>
    </source>
</evidence>